<reference evidence="3" key="1">
    <citation type="submission" date="2017-12" db="EMBL/GenBank/DDBJ databases">
        <title>Sequencing the genomes of 1000 Actinobacteria strains.</title>
        <authorList>
            <person name="Klenk H.-P."/>
        </authorList>
    </citation>
    <scope>NUCLEOTIDE SEQUENCE [LARGE SCALE GENOMIC DNA]</scope>
    <source>
        <strain evidence="3">DSM 44228</strain>
    </source>
</reference>
<feature type="chain" id="PRO_5039473195" description="AMIN-like domain-containing protein" evidence="1">
    <location>
        <begin position="26"/>
        <end position="181"/>
    </location>
</feature>
<dbReference type="InterPro" id="IPR056303">
    <property type="entry name" value="AMIN-like"/>
</dbReference>
<evidence type="ECO:0000256" key="1">
    <source>
        <dbReference type="SAM" id="SignalP"/>
    </source>
</evidence>
<dbReference type="PROSITE" id="PS51257">
    <property type="entry name" value="PROKAR_LIPOPROTEIN"/>
    <property type="match status" value="1"/>
</dbReference>
<dbReference type="AlphaFoldDB" id="A0A2N3XU64"/>
<evidence type="ECO:0000313" key="4">
    <source>
        <dbReference type="Proteomes" id="UP000233786"/>
    </source>
</evidence>
<dbReference type="RefSeq" id="WP_010316303.1">
    <property type="nucleotide sequence ID" value="NZ_CP061007.1"/>
</dbReference>
<sequence length="181" mass="18442">MSMRTKLILATSSIALSALALTGCAAGAPAPAPAPSAGGAVQSGAVSNLTSSAAEPEIRAGVHGSEERVVFDFSKLPNASGLKVMKHELNETAPVWGGSGEPVEGMTGKAFLHVYVEIADQDRSTAGPEQFGQELAQSAVVNDNSHGTGELTIGLSEGVDYEVLVEGEKVIINLAQGSLGR</sequence>
<dbReference type="OrthoDB" id="3691003at2"/>
<dbReference type="EMBL" id="PJNB01000001">
    <property type="protein sequence ID" value="PKW14226.1"/>
    <property type="molecule type" value="Genomic_DNA"/>
</dbReference>
<dbReference type="Proteomes" id="UP000233786">
    <property type="component" value="Unassembled WGS sequence"/>
</dbReference>
<feature type="domain" description="AMIN-like" evidence="2">
    <location>
        <begin position="57"/>
        <end position="175"/>
    </location>
</feature>
<proteinExistence type="predicted"/>
<comment type="caution">
    <text evidence="3">The sequence shown here is derived from an EMBL/GenBank/DDBJ whole genome shotgun (WGS) entry which is preliminary data.</text>
</comment>
<keyword evidence="1" id="KW-0732">Signal</keyword>
<feature type="signal peptide" evidence="1">
    <location>
        <begin position="1"/>
        <end position="25"/>
    </location>
</feature>
<evidence type="ECO:0000259" key="2">
    <source>
        <dbReference type="Pfam" id="PF24837"/>
    </source>
</evidence>
<organism evidence="3 4">
    <name type="scientific">Saccharopolyspora spinosa</name>
    <dbReference type="NCBI Taxonomy" id="60894"/>
    <lineage>
        <taxon>Bacteria</taxon>
        <taxon>Bacillati</taxon>
        <taxon>Actinomycetota</taxon>
        <taxon>Actinomycetes</taxon>
        <taxon>Pseudonocardiales</taxon>
        <taxon>Pseudonocardiaceae</taxon>
        <taxon>Saccharopolyspora</taxon>
    </lineage>
</organism>
<name>A0A2N3XU64_SACSN</name>
<dbReference type="Pfam" id="PF24837">
    <property type="entry name" value="AMIN-like"/>
    <property type="match status" value="1"/>
</dbReference>
<protein>
    <recommendedName>
        <fullName evidence="2">AMIN-like domain-containing protein</fullName>
    </recommendedName>
</protein>
<dbReference type="STRING" id="994479.GCA_000194155_08059"/>
<gene>
    <name evidence="3" type="ORF">A8926_1827</name>
</gene>
<evidence type="ECO:0000313" key="3">
    <source>
        <dbReference type="EMBL" id="PKW14226.1"/>
    </source>
</evidence>
<keyword evidence="4" id="KW-1185">Reference proteome</keyword>
<accession>A0A2N3XU64</accession>